<evidence type="ECO:0000256" key="3">
    <source>
        <dbReference type="ARBA" id="ARBA00022801"/>
    </source>
</evidence>
<keyword evidence="4" id="KW-0325">Glycoprotein</keyword>
<dbReference type="EMBL" id="QDEB01111128">
    <property type="protein sequence ID" value="RZB49900.1"/>
    <property type="molecule type" value="Genomic_DNA"/>
</dbReference>
<dbReference type="InterPro" id="IPR029058">
    <property type="entry name" value="AB_hydrolase_fold"/>
</dbReference>
<dbReference type="OrthoDB" id="6752441at2759"/>
<organism evidence="6 7">
    <name type="scientific">Asbolus verrucosus</name>
    <name type="common">Desert ironclad beetle</name>
    <dbReference type="NCBI Taxonomy" id="1661398"/>
    <lineage>
        <taxon>Eukaryota</taxon>
        <taxon>Metazoa</taxon>
        <taxon>Ecdysozoa</taxon>
        <taxon>Arthropoda</taxon>
        <taxon>Hexapoda</taxon>
        <taxon>Insecta</taxon>
        <taxon>Pterygota</taxon>
        <taxon>Neoptera</taxon>
        <taxon>Endopterygota</taxon>
        <taxon>Coleoptera</taxon>
        <taxon>Polyphaga</taxon>
        <taxon>Cucujiformia</taxon>
        <taxon>Tenebrionidae</taxon>
        <taxon>Pimeliinae</taxon>
        <taxon>Asbolus</taxon>
    </lineage>
</organism>
<dbReference type="Proteomes" id="UP000292052">
    <property type="component" value="Unassembled WGS sequence"/>
</dbReference>
<reference evidence="6 7" key="1">
    <citation type="submission" date="2017-03" db="EMBL/GenBank/DDBJ databases">
        <title>Genome of the blue death feigning beetle - Asbolus verrucosus.</title>
        <authorList>
            <person name="Rider S.D."/>
        </authorList>
    </citation>
    <scope>NUCLEOTIDE SEQUENCE [LARGE SCALE GENOMIC DNA]</scope>
    <source>
        <strain evidence="6">Butters</strain>
        <tissue evidence="6">Head and leg muscle</tissue>
    </source>
</reference>
<dbReference type="AlphaFoldDB" id="A0A482VDD6"/>
<evidence type="ECO:0000256" key="4">
    <source>
        <dbReference type="ARBA" id="ARBA00023180"/>
    </source>
</evidence>
<dbReference type="PANTHER" id="PTHR43142:SF1">
    <property type="entry name" value="CARBOXYLIC ESTER HYDROLASE"/>
    <property type="match status" value="1"/>
</dbReference>
<dbReference type="PANTHER" id="PTHR43142">
    <property type="entry name" value="CARBOXYLIC ESTER HYDROLASE"/>
    <property type="match status" value="1"/>
</dbReference>
<keyword evidence="7" id="KW-1185">Reference proteome</keyword>
<dbReference type="STRING" id="1661398.A0A482VDD6"/>
<comment type="caution">
    <text evidence="6">The sequence shown here is derived from an EMBL/GenBank/DDBJ whole genome shotgun (WGS) entry which is preliminary data.</text>
</comment>
<protein>
    <submittedName>
        <fullName evidence="6">COesterase domain containing protein</fullName>
    </submittedName>
</protein>
<dbReference type="Gene3D" id="3.40.50.1820">
    <property type="entry name" value="alpha/beta hydrolase"/>
    <property type="match status" value="1"/>
</dbReference>
<evidence type="ECO:0000313" key="6">
    <source>
        <dbReference type="EMBL" id="RZB49900.1"/>
    </source>
</evidence>
<sequence>MYVTDVTNRTTIGQKIREIYTGVETYFYQFSYDGVLGGNDAHYDGADFVGHSEDMFYLFCYSVGCDFSIYPESDQVTSERLVSIWTNFAKYQNPTPEPSELLQNITWPIVSTEGGDFLYVDINENLEIKNHPKEKTYGKWVELYDSLGYSDFDTY</sequence>
<evidence type="ECO:0000313" key="7">
    <source>
        <dbReference type="Proteomes" id="UP000292052"/>
    </source>
</evidence>
<dbReference type="SUPFAM" id="SSF53474">
    <property type="entry name" value="alpha/beta-Hydrolases"/>
    <property type="match status" value="1"/>
</dbReference>
<keyword evidence="2" id="KW-0719">Serine esterase</keyword>
<keyword evidence="3" id="KW-0378">Hydrolase</keyword>
<evidence type="ECO:0000259" key="5">
    <source>
        <dbReference type="Pfam" id="PF00135"/>
    </source>
</evidence>
<evidence type="ECO:0000256" key="2">
    <source>
        <dbReference type="ARBA" id="ARBA00022487"/>
    </source>
</evidence>
<dbReference type="GO" id="GO:0052689">
    <property type="term" value="F:carboxylic ester hydrolase activity"/>
    <property type="evidence" value="ECO:0007669"/>
    <property type="project" value="UniProtKB-KW"/>
</dbReference>
<comment type="similarity">
    <text evidence="1">Belongs to the type-B carboxylesterase/lipase family.</text>
</comment>
<proteinExistence type="inferred from homology"/>
<evidence type="ECO:0000256" key="1">
    <source>
        <dbReference type="ARBA" id="ARBA00005964"/>
    </source>
</evidence>
<name>A0A482VDD6_ASBVE</name>
<accession>A0A482VDD6</accession>
<dbReference type="Pfam" id="PF00135">
    <property type="entry name" value="COesterase"/>
    <property type="match status" value="1"/>
</dbReference>
<feature type="domain" description="Carboxylesterase type B" evidence="5">
    <location>
        <begin position="3"/>
        <end position="139"/>
    </location>
</feature>
<dbReference type="InterPro" id="IPR002018">
    <property type="entry name" value="CarbesteraseB"/>
</dbReference>
<gene>
    <name evidence="6" type="ORF">BDFB_014695</name>
</gene>